<protein>
    <submittedName>
        <fullName evidence="2">Uncharacterized protein</fullName>
    </submittedName>
</protein>
<proteinExistence type="predicted"/>
<organism evidence="2 3">
    <name type="scientific">Oleiagrimonas citrea</name>
    <dbReference type="NCBI Taxonomy" id="1665687"/>
    <lineage>
        <taxon>Bacteria</taxon>
        <taxon>Pseudomonadati</taxon>
        <taxon>Pseudomonadota</taxon>
        <taxon>Gammaproteobacteria</taxon>
        <taxon>Lysobacterales</taxon>
        <taxon>Rhodanobacteraceae</taxon>
        <taxon>Oleiagrimonas</taxon>
    </lineage>
</organism>
<keyword evidence="3" id="KW-1185">Reference proteome</keyword>
<gene>
    <name evidence="2" type="ORF">HF690_08595</name>
</gene>
<evidence type="ECO:0000256" key="1">
    <source>
        <dbReference type="SAM" id="MobiDB-lite"/>
    </source>
</evidence>
<dbReference type="AlphaFoldDB" id="A0A846ZMU8"/>
<evidence type="ECO:0000313" key="3">
    <source>
        <dbReference type="Proteomes" id="UP000541636"/>
    </source>
</evidence>
<dbReference type="EMBL" id="JAAZQD010000003">
    <property type="protein sequence ID" value="NKZ39007.1"/>
    <property type="molecule type" value="Genomic_DNA"/>
</dbReference>
<accession>A0A846ZMU8</accession>
<reference evidence="2 3" key="1">
    <citation type="journal article" date="2017" name="Int. J. Syst. Evol. Microbiol.">
        <title>Oleiagrimonas citrea sp. nov., a marine bacterium isolated from tidal flat sediment and emended description of the genus Oleiagrimonas Fang et al. 2015 and Oleiagrimonas soli.</title>
        <authorList>
            <person name="Yang S.H."/>
            <person name="Seo H.S."/>
            <person name="Seong C.N."/>
            <person name="Kwon K.K."/>
        </authorList>
    </citation>
    <scope>NUCLEOTIDE SEQUENCE [LARGE SCALE GENOMIC DNA]</scope>
    <source>
        <strain evidence="2 3">MEBiC09124</strain>
    </source>
</reference>
<evidence type="ECO:0000313" key="2">
    <source>
        <dbReference type="EMBL" id="NKZ39007.1"/>
    </source>
</evidence>
<name>A0A846ZMU8_9GAMM</name>
<feature type="region of interest" description="Disordered" evidence="1">
    <location>
        <begin position="22"/>
        <end position="50"/>
    </location>
</feature>
<comment type="caution">
    <text evidence="2">The sequence shown here is derived from an EMBL/GenBank/DDBJ whole genome shotgun (WGS) entry which is preliminary data.</text>
</comment>
<dbReference type="Proteomes" id="UP000541636">
    <property type="component" value="Unassembled WGS sequence"/>
</dbReference>
<sequence length="128" mass="13696">MLNSNRIPPAASAAELLRDLGVARSGPSTARKSGAESKAGEGASNSEAMRDLRGRIARSVEGVDLDDAASVARARQAAIREILLWEFGDRLSEDPEFGALQDAVEAAMQSGRIGTERFLDMVRALRKN</sequence>